<feature type="domain" description="HTH asnC-type" evidence="4">
    <location>
        <begin position="1"/>
        <end position="62"/>
    </location>
</feature>
<evidence type="ECO:0000313" key="6">
    <source>
        <dbReference type="Proteomes" id="UP000070456"/>
    </source>
</evidence>
<evidence type="ECO:0000256" key="2">
    <source>
        <dbReference type="ARBA" id="ARBA00023125"/>
    </source>
</evidence>
<keyword evidence="3" id="KW-0804">Transcription</keyword>
<proteinExistence type="predicted"/>
<dbReference type="AlphaFoldDB" id="A0A140L2E0"/>
<dbReference type="PROSITE" id="PS00519">
    <property type="entry name" value="HTH_ASNC_1"/>
    <property type="match status" value="1"/>
</dbReference>
<dbReference type="InterPro" id="IPR011008">
    <property type="entry name" value="Dimeric_a/b-barrel"/>
</dbReference>
<dbReference type="PROSITE" id="PS50956">
    <property type="entry name" value="HTH_ASNC_2"/>
    <property type="match status" value="1"/>
</dbReference>
<evidence type="ECO:0000259" key="4">
    <source>
        <dbReference type="PROSITE" id="PS50956"/>
    </source>
</evidence>
<dbReference type="RefSeq" id="WP_068556957.1">
    <property type="nucleotide sequence ID" value="NZ_LOEE01000047.1"/>
</dbReference>
<dbReference type="FunFam" id="1.10.10.10:FF:000186">
    <property type="entry name" value="AsnC family transcriptional regulator"/>
    <property type="match status" value="1"/>
</dbReference>
<dbReference type="InterPro" id="IPR000485">
    <property type="entry name" value="AsnC-type_HTH_dom"/>
</dbReference>
<dbReference type="InterPro" id="IPR019885">
    <property type="entry name" value="Tscrpt_reg_HTH_AsnC-type_CS"/>
</dbReference>
<gene>
    <name evidence="5" type="primary">lrpC_2</name>
    <name evidence="5" type="ORF">AN619_22220</name>
</gene>
<dbReference type="InterPro" id="IPR011991">
    <property type="entry name" value="ArsR-like_HTH"/>
</dbReference>
<dbReference type="CDD" id="cd00090">
    <property type="entry name" value="HTH_ARSR"/>
    <property type="match status" value="1"/>
</dbReference>
<dbReference type="EMBL" id="LOEE01000047">
    <property type="protein sequence ID" value="KXG74715.1"/>
    <property type="molecule type" value="Genomic_DNA"/>
</dbReference>
<dbReference type="SUPFAM" id="SSF46785">
    <property type="entry name" value="Winged helix' DNA-binding domain"/>
    <property type="match status" value="1"/>
</dbReference>
<dbReference type="InterPro" id="IPR036390">
    <property type="entry name" value="WH_DNA-bd_sf"/>
</dbReference>
<keyword evidence="6" id="KW-1185">Reference proteome</keyword>
<dbReference type="GO" id="GO:0005829">
    <property type="term" value="C:cytosol"/>
    <property type="evidence" value="ECO:0007669"/>
    <property type="project" value="TreeGrafter"/>
</dbReference>
<evidence type="ECO:0000256" key="1">
    <source>
        <dbReference type="ARBA" id="ARBA00023015"/>
    </source>
</evidence>
<dbReference type="GO" id="GO:0043200">
    <property type="term" value="P:response to amino acid"/>
    <property type="evidence" value="ECO:0007669"/>
    <property type="project" value="TreeGrafter"/>
</dbReference>
<reference evidence="5 6" key="1">
    <citation type="submission" date="2015-12" db="EMBL/GenBank/DDBJ databases">
        <title>Draft genome sequence of the thermoanaerobe Thermotalea metallivorans, an isolate from the runoff channel of the Great Artesian Basin, Australia.</title>
        <authorList>
            <person name="Patel B.K."/>
        </authorList>
    </citation>
    <scope>NUCLEOTIDE SEQUENCE [LARGE SCALE GENOMIC DNA]</scope>
    <source>
        <strain evidence="5 6">B2-1</strain>
    </source>
</reference>
<dbReference type="Gene3D" id="3.30.70.920">
    <property type="match status" value="1"/>
</dbReference>
<dbReference type="SUPFAM" id="SSF54909">
    <property type="entry name" value="Dimeric alpha+beta barrel"/>
    <property type="match status" value="1"/>
</dbReference>
<dbReference type="Gene3D" id="1.10.10.10">
    <property type="entry name" value="Winged helix-like DNA-binding domain superfamily/Winged helix DNA-binding domain"/>
    <property type="match status" value="1"/>
</dbReference>
<dbReference type="PANTHER" id="PTHR30154">
    <property type="entry name" value="LEUCINE-RESPONSIVE REGULATORY PROTEIN"/>
    <property type="match status" value="1"/>
</dbReference>
<dbReference type="Proteomes" id="UP000070456">
    <property type="component" value="Unassembled WGS sequence"/>
</dbReference>
<dbReference type="STRING" id="520762.AN619_22220"/>
<dbReference type="InterPro" id="IPR036388">
    <property type="entry name" value="WH-like_DNA-bd_sf"/>
</dbReference>
<protein>
    <submittedName>
        <fullName evidence="5">HTH-type transcriptional regulator LrpC</fullName>
    </submittedName>
</protein>
<evidence type="ECO:0000313" key="5">
    <source>
        <dbReference type="EMBL" id="KXG74715.1"/>
    </source>
</evidence>
<name>A0A140L2E0_9FIRM</name>
<dbReference type="InterPro" id="IPR019888">
    <property type="entry name" value="Tscrpt_reg_AsnC-like"/>
</dbReference>
<sequence length="142" mass="16008">MDSTDLKILEILQQDGRISMKDLGKKVGLTSPAVSERVKKLEENGVILGYRAIVNPQKLNKNIKAFIDVSIKAENYKKFLEFAPTHECIVECHHITGGDCMTLKVMTENMAELEKLIDDIKRFGNSRTSIILSSPIEYKVIL</sequence>
<dbReference type="OrthoDB" id="66249at2"/>
<dbReference type="Pfam" id="PF01037">
    <property type="entry name" value="AsnC_trans_reg"/>
    <property type="match status" value="1"/>
</dbReference>
<dbReference type="Pfam" id="PF13412">
    <property type="entry name" value="HTH_24"/>
    <property type="match status" value="1"/>
</dbReference>
<dbReference type="PANTHER" id="PTHR30154:SF53">
    <property type="entry name" value="HTH-TYPE TRANSCRIPTIONAL REGULATOR LRPC"/>
    <property type="match status" value="1"/>
</dbReference>
<comment type="caution">
    <text evidence="5">The sequence shown here is derived from an EMBL/GenBank/DDBJ whole genome shotgun (WGS) entry which is preliminary data.</text>
</comment>
<dbReference type="PRINTS" id="PR00033">
    <property type="entry name" value="HTHASNC"/>
</dbReference>
<dbReference type="SMART" id="SM00344">
    <property type="entry name" value="HTH_ASNC"/>
    <property type="match status" value="1"/>
</dbReference>
<dbReference type="GO" id="GO:0043565">
    <property type="term" value="F:sequence-specific DNA binding"/>
    <property type="evidence" value="ECO:0007669"/>
    <property type="project" value="InterPro"/>
</dbReference>
<accession>A0A140L2E0</accession>
<keyword evidence="1" id="KW-0805">Transcription regulation</keyword>
<evidence type="ECO:0000256" key="3">
    <source>
        <dbReference type="ARBA" id="ARBA00023163"/>
    </source>
</evidence>
<dbReference type="InterPro" id="IPR019887">
    <property type="entry name" value="Tscrpt_reg_AsnC/Lrp_C"/>
</dbReference>
<organism evidence="5 6">
    <name type="scientific">Thermotalea metallivorans</name>
    <dbReference type="NCBI Taxonomy" id="520762"/>
    <lineage>
        <taxon>Bacteria</taxon>
        <taxon>Bacillati</taxon>
        <taxon>Bacillota</taxon>
        <taxon>Clostridia</taxon>
        <taxon>Peptostreptococcales</taxon>
        <taxon>Thermotaleaceae</taxon>
        <taxon>Thermotalea</taxon>
    </lineage>
</organism>
<keyword evidence="2" id="KW-0238">DNA-binding</keyword>